<dbReference type="InterPro" id="IPR020449">
    <property type="entry name" value="Tscrpt_reg_AraC-type_HTH"/>
</dbReference>
<dbReference type="InterPro" id="IPR018060">
    <property type="entry name" value="HTH_AraC"/>
</dbReference>
<keyword evidence="3" id="KW-0804">Transcription</keyword>
<keyword evidence="1" id="KW-0805">Transcription regulation</keyword>
<evidence type="ECO:0000313" key="6">
    <source>
        <dbReference type="EMBL" id="NLP59936.1"/>
    </source>
</evidence>
<evidence type="ECO:0000256" key="2">
    <source>
        <dbReference type="ARBA" id="ARBA00023125"/>
    </source>
</evidence>
<accession>A0A8T6Z4H2</accession>
<dbReference type="EMBL" id="JTDB02000001">
    <property type="protein sequence ID" value="NLP59936.1"/>
    <property type="molecule type" value="Genomic_DNA"/>
</dbReference>
<dbReference type="GO" id="GO:0000976">
    <property type="term" value="F:transcription cis-regulatory region binding"/>
    <property type="evidence" value="ECO:0007669"/>
    <property type="project" value="TreeGrafter"/>
</dbReference>
<dbReference type="SMART" id="SM00342">
    <property type="entry name" value="HTH_ARAC"/>
    <property type="match status" value="1"/>
</dbReference>
<feature type="transmembrane region" description="Helical" evidence="4">
    <location>
        <begin position="169"/>
        <end position="188"/>
    </location>
</feature>
<dbReference type="InterPro" id="IPR009057">
    <property type="entry name" value="Homeodomain-like_sf"/>
</dbReference>
<dbReference type="OrthoDB" id="6506763at2"/>
<keyword evidence="7" id="KW-1185">Reference proteome</keyword>
<dbReference type="GO" id="GO:0003700">
    <property type="term" value="F:DNA-binding transcription factor activity"/>
    <property type="evidence" value="ECO:0007669"/>
    <property type="project" value="InterPro"/>
</dbReference>
<reference evidence="6" key="2">
    <citation type="submission" date="2020-04" db="EMBL/GenBank/DDBJ databases">
        <authorList>
            <person name="Alexandrino P."/>
            <person name="Mendonca T."/>
            <person name="Guaman L."/>
            <person name="Cherix J."/>
            <person name="Lozano-Sakalauskas G."/>
            <person name="Fujita A."/>
            <person name="Filho E.R."/>
            <person name="Long P."/>
            <person name="Padilla G."/>
            <person name="Taciro M.K."/>
            <person name="Gomez J.G."/>
            <person name="Silva L.F."/>
            <person name="Torres M."/>
        </authorList>
    </citation>
    <scope>NUCLEOTIDE SEQUENCE</scope>
    <source>
        <strain evidence="6">LMG 19450</strain>
    </source>
</reference>
<evidence type="ECO:0000256" key="1">
    <source>
        <dbReference type="ARBA" id="ARBA00023015"/>
    </source>
</evidence>
<dbReference type="GO" id="GO:0005829">
    <property type="term" value="C:cytosol"/>
    <property type="evidence" value="ECO:0007669"/>
    <property type="project" value="TreeGrafter"/>
</dbReference>
<dbReference type="PROSITE" id="PS01124">
    <property type="entry name" value="HTH_ARAC_FAMILY_2"/>
    <property type="match status" value="1"/>
</dbReference>
<evidence type="ECO:0000256" key="4">
    <source>
        <dbReference type="SAM" id="Phobius"/>
    </source>
</evidence>
<keyword evidence="4" id="KW-0472">Membrane</keyword>
<dbReference type="PANTHER" id="PTHR47894">
    <property type="entry name" value="HTH-TYPE TRANSCRIPTIONAL REGULATOR GADX"/>
    <property type="match status" value="1"/>
</dbReference>
<dbReference type="Proteomes" id="UP000030460">
    <property type="component" value="Unassembled WGS sequence"/>
</dbReference>
<reference evidence="6" key="1">
    <citation type="journal article" date="2015" name="Genome Announc.">
        <title>Draft Genome Sequence of the Polyhydroxyalkanoate-Producing Bacterium Burkholderia sacchari LMG 19450 Isolated from Brazilian Sugarcane Plantation Soil.</title>
        <authorList>
            <person name="Alexandrino P.M."/>
            <person name="Mendonca T.T."/>
            <person name="Guaman Bautista L.P."/>
            <person name="Cherix J."/>
            <person name="Lozano-Sakalauskas G.C."/>
            <person name="Fujita A."/>
            <person name="Ramos Filho E."/>
            <person name="Long P."/>
            <person name="Padilla G."/>
            <person name="Taciro M.K."/>
            <person name="Gomez J.G."/>
            <person name="Silva L.F."/>
        </authorList>
    </citation>
    <scope>NUCLEOTIDE SEQUENCE</scope>
    <source>
        <strain evidence="6">LMG 19450</strain>
    </source>
</reference>
<gene>
    <name evidence="6" type="ORF">NH14_001970</name>
</gene>
<dbReference type="InterPro" id="IPR032687">
    <property type="entry name" value="AraC-type_N"/>
</dbReference>
<keyword evidence="4" id="KW-0812">Transmembrane</keyword>
<feature type="domain" description="HTH araC/xylS-type" evidence="5">
    <location>
        <begin position="267"/>
        <end position="365"/>
    </location>
</feature>
<protein>
    <submittedName>
        <fullName evidence="6">AraC family transcriptional regulator</fullName>
    </submittedName>
</protein>
<dbReference type="PANTHER" id="PTHR47894:SF1">
    <property type="entry name" value="HTH-TYPE TRANSCRIPTIONAL REGULATOR VQSM"/>
    <property type="match status" value="1"/>
</dbReference>
<evidence type="ECO:0000313" key="7">
    <source>
        <dbReference type="Proteomes" id="UP000030460"/>
    </source>
</evidence>
<name>A0A8T6Z4H2_9BURK</name>
<organism evidence="6 7">
    <name type="scientific">Paraburkholderia sacchari</name>
    <dbReference type="NCBI Taxonomy" id="159450"/>
    <lineage>
        <taxon>Bacteria</taxon>
        <taxon>Pseudomonadati</taxon>
        <taxon>Pseudomonadota</taxon>
        <taxon>Betaproteobacteria</taxon>
        <taxon>Burkholderiales</taxon>
        <taxon>Burkholderiaceae</taxon>
        <taxon>Paraburkholderia</taxon>
    </lineage>
</organism>
<dbReference type="AlphaFoldDB" id="A0A8T6Z4H2"/>
<proteinExistence type="predicted"/>
<keyword evidence="2" id="KW-0238">DNA-binding</keyword>
<dbReference type="Pfam" id="PF12833">
    <property type="entry name" value="HTH_18"/>
    <property type="match status" value="1"/>
</dbReference>
<dbReference type="Gene3D" id="1.10.10.60">
    <property type="entry name" value="Homeodomain-like"/>
    <property type="match status" value="1"/>
</dbReference>
<dbReference type="Pfam" id="PF12625">
    <property type="entry name" value="Arabinose_bd"/>
    <property type="match status" value="1"/>
</dbReference>
<dbReference type="SUPFAM" id="SSF46689">
    <property type="entry name" value="Homeodomain-like"/>
    <property type="match status" value="1"/>
</dbReference>
<sequence length="374" mass="40929">MPATIKIDERICHNVVDNPTGGRSVQPGQTSKVSEKGTIAMSLVRETVARARVGGFDVAPIVEAAGIAASALDAPHARVSAAQYGALWAGIARALDDEFLGQDSHAMKSGSFIAMTHAALGAQTGRQALQRSVHFMRLVLDDLGGEVDIDATRVRIAFRQRAGTPVPAMFAYATWFILVYGLLCWLVGRRIPVLAARFRCAAPPDAREYQLMICEDMAFDQPDSWFDLAPAFLDLPVIQSAASARAFLRNAPGNFVVKYRNPASFAARVRRALRALPAHAWPDADALAQRLNVAPATLRRRLHQEGHSCQSIKDELRRDLALEALRDPTRSVADVAAAVGFAEPSAFHRAFRKWTGRRPAEYRKLSERPASKTR</sequence>
<comment type="caution">
    <text evidence="6">The sequence shown here is derived from an EMBL/GenBank/DDBJ whole genome shotgun (WGS) entry which is preliminary data.</text>
</comment>
<evidence type="ECO:0000256" key="3">
    <source>
        <dbReference type="ARBA" id="ARBA00023163"/>
    </source>
</evidence>
<evidence type="ECO:0000259" key="5">
    <source>
        <dbReference type="PROSITE" id="PS01124"/>
    </source>
</evidence>
<keyword evidence="4" id="KW-1133">Transmembrane helix</keyword>
<dbReference type="PRINTS" id="PR00032">
    <property type="entry name" value="HTHARAC"/>
</dbReference>